<organism evidence="1 2">
    <name type="scientific">Arthrobacter crusticola</name>
    <dbReference type="NCBI Taxonomy" id="2547960"/>
    <lineage>
        <taxon>Bacteria</taxon>
        <taxon>Bacillati</taxon>
        <taxon>Actinomycetota</taxon>
        <taxon>Actinomycetes</taxon>
        <taxon>Micrococcales</taxon>
        <taxon>Micrococcaceae</taxon>
        <taxon>Arthrobacter</taxon>
    </lineage>
</organism>
<proteinExistence type="predicted"/>
<sequence length="188" mass="20805">MAKPFKSTRRGITGHFEPGEVRLLGSLFSDIITMLEPDTAPSTDPLAAMVGVDAEAARPEDSALQRLLPDAVRDDDVEALEFRRLTERSLREQKIGALRSSALLIENNPVTLNPEQGRLMAQAFNDVRLVLADRLGIETDEDAARLHGIDDFADAEDVEAYLALVYNFLTWLQESLLQALLSSTRTAR</sequence>
<accession>A0A4R5U1Y5</accession>
<protein>
    <submittedName>
        <fullName evidence="1">DUF2017 domain-containing protein</fullName>
    </submittedName>
</protein>
<name>A0A4R5U1Y5_9MICC</name>
<keyword evidence="2" id="KW-1185">Reference proteome</keyword>
<dbReference type="InterPro" id="IPR018561">
    <property type="entry name" value="AosR"/>
</dbReference>
<dbReference type="Pfam" id="PF09438">
    <property type="entry name" value="DUF2017"/>
    <property type="match status" value="1"/>
</dbReference>
<dbReference type="EMBL" id="SMTK01000001">
    <property type="protein sequence ID" value="TDK27627.1"/>
    <property type="molecule type" value="Genomic_DNA"/>
</dbReference>
<evidence type="ECO:0000313" key="1">
    <source>
        <dbReference type="EMBL" id="TDK27627.1"/>
    </source>
</evidence>
<dbReference type="RefSeq" id="WP_133402058.1">
    <property type="nucleotide sequence ID" value="NZ_SMTK01000001.1"/>
</dbReference>
<gene>
    <name evidence="1" type="ORF">E2F48_00325</name>
</gene>
<dbReference type="AlphaFoldDB" id="A0A4R5U1Y5"/>
<dbReference type="Proteomes" id="UP000295411">
    <property type="component" value="Unassembled WGS sequence"/>
</dbReference>
<reference evidence="1 2" key="1">
    <citation type="submission" date="2019-03" db="EMBL/GenBank/DDBJ databases">
        <title>Arthrobacter sp. nov., an bacterium isolated from biocrust in Mu Us Desert.</title>
        <authorList>
            <person name="Lixiong L."/>
        </authorList>
    </citation>
    <scope>NUCLEOTIDE SEQUENCE [LARGE SCALE GENOMIC DNA]</scope>
    <source>
        <strain evidence="1 2">SLN-3</strain>
    </source>
</reference>
<dbReference type="OrthoDB" id="3268479at2"/>
<evidence type="ECO:0000313" key="2">
    <source>
        <dbReference type="Proteomes" id="UP000295411"/>
    </source>
</evidence>
<comment type="caution">
    <text evidence="1">The sequence shown here is derived from an EMBL/GenBank/DDBJ whole genome shotgun (WGS) entry which is preliminary data.</text>
</comment>